<sequence>MADTKGDPPRKILIIGGGIAGLTLALSLRRMAAATGLNIKPIIFEASTVETYGGGSENGPHWLMWRYALETLLELGLGKRLGKIAWPILNFKSTDAETGEVLVQWPPEDPAQQGTADPEMAAATSDSTLPPMVGLRKIDLQRLLLLAVAGVRDELIEGFDFAATGANNSDLSDDAIKGFEGDLARGDGWFEREGYAELIGDDTLRLGYELESFLISATTGNITARFTNGHVETCFMLVGADGLDSKVRDLLGSGRYPPQYASAVIAHGITRTHVTQEDVPTELEDHRPIPNYSTQDLYAFAPDGTASSVVGRGLSFGVTNIGNGMLGWNLIAAQAEPHTFVNEFTMQRRRNTISNAIAARPRQSIIVGANSVNNLSEISTDTTSAEDKWNTPGAKVVAEPEEIQHPAADG</sequence>
<feature type="region of interest" description="Disordered" evidence="4">
    <location>
        <begin position="106"/>
        <end position="126"/>
    </location>
</feature>
<keyword evidence="3" id="KW-0503">Monooxygenase</keyword>
<keyword evidence="2" id="KW-0560">Oxidoreductase</keyword>
<comment type="similarity">
    <text evidence="1">Belongs to the paxM FAD-dependent monooxygenase family.</text>
</comment>
<evidence type="ECO:0000313" key="7">
    <source>
        <dbReference type="Proteomes" id="UP001212841"/>
    </source>
</evidence>
<dbReference type="PANTHER" id="PTHR13789">
    <property type="entry name" value="MONOOXYGENASE"/>
    <property type="match status" value="1"/>
</dbReference>
<organism evidence="6 7">
    <name type="scientific">Rhizophlyctis rosea</name>
    <dbReference type="NCBI Taxonomy" id="64517"/>
    <lineage>
        <taxon>Eukaryota</taxon>
        <taxon>Fungi</taxon>
        <taxon>Fungi incertae sedis</taxon>
        <taxon>Chytridiomycota</taxon>
        <taxon>Chytridiomycota incertae sedis</taxon>
        <taxon>Chytridiomycetes</taxon>
        <taxon>Rhizophlyctidales</taxon>
        <taxon>Rhizophlyctidaceae</taxon>
        <taxon>Rhizophlyctis</taxon>
    </lineage>
</organism>
<evidence type="ECO:0000256" key="4">
    <source>
        <dbReference type="SAM" id="MobiDB-lite"/>
    </source>
</evidence>
<keyword evidence="5" id="KW-0472">Membrane</keyword>
<evidence type="ECO:0008006" key="8">
    <source>
        <dbReference type="Google" id="ProtNLM"/>
    </source>
</evidence>
<comment type="caution">
    <text evidence="6">The sequence shown here is derived from an EMBL/GenBank/DDBJ whole genome shotgun (WGS) entry which is preliminary data.</text>
</comment>
<dbReference type="Proteomes" id="UP001212841">
    <property type="component" value="Unassembled WGS sequence"/>
</dbReference>
<evidence type="ECO:0000256" key="1">
    <source>
        <dbReference type="ARBA" id="ARBA00007992"/>
    </source>
</evidence>
<dbReference type="EMBL" id="JADGJD010001538">
    <property type="protein sequence ID" value="KAJ3040714.1"/>
    <property type="molecule type" value="Genomic_DNA"/>
</dbReference>
<evidence type="ECO:0000256" key="3">
    <source>
        <dbReference type="ARBA" id="ARBA00023033"/>
    </source>
</evidence>
<reference evidence="6" key="1">
    <citation type="submission" date="2020-05" db="EMBL/GenBank/DDBJ databases">
        <title>Phylogenomic resolution of chytrid fungi.</title>
        <authorList>
            <person name="Stajich J.E."/>
            <person name="Amses K."/>
            <person name="Simmons R."/>
            <person name="Seto K."/>
            <person name="Myers J."/>
            <person name="Bonds A."/>
            <person name="Quandt C.A."/>
            <person name="Barry K."/>
            <person name="Liu P."/>
            <person name="Grigoriev I."/>
            <person name="Longcore J.E."/>
            <person name="James T.Y."/>
        </authorList>
    </citation>
    <scope>NUCLEOTIDE SEQUENCE</scope>
    <source>
        <strain evidence="6">JEL0318</strain>
    </source>
</reference>
<evidence type="ECO:0000256" key="5">
    <source>
        <dbReference type="SAM" id="Phobius"/>
    </source>
</evidence>
<keyword evidence="7" id="KW-1185">Reference proteome</keyword>
<gene>
    <name evidence="6" type="ORF">HK097_002480</name>
</gene>
<dbReference type="PRINTS" id="PR00420">
    <property type="entry name" value="RNGMNOXGNASE"/>
</dbReference>
<proteinExistence type="inferred from homology"/>
<evidence type="ECO:0000313" key="6">
    <source>
        <dbReference type="EMBL" id="KAJ3040714.1"/>
    </source>
</evidence>
<keyword evidence="5" id="KW-1133">Transmembrane helix</keyword>
<dbReference type="PANTHER" id="PTHR13789:SF309">
    <property type="entry name" value="PUTATIVE (AFU_ORTHOLOGUE AFUA_6G14510)-RELATED"/>
    <property type="match status" value="1"/>
</dbReference>
<dbReference type="AlphaFoldDB" id="A0AAD5X053"/>
<keyword evidence="5" id="KW-0812">Transmembrane</keyword>
<evidence type="ECO:0000256" key="2">
    <source>
        <dbReference type="ARBA" id="ARBA00023002"/>
    </source>
</evidence>
<name>A0AAD5X053_9FUNG</name>
<feature type="region of interest" description="Disordered" evidence="4">
    <location>
        <begin position="380"/>
        <end position="410"/>
    </location>
</feature>
<feature type="non-terminal residue" evidence="6">
    <location>
        <position position="1"/>
    </location>
</feature>
<dbReference type="Gene3D" id="3.50.50.60">
    <property type="entry name" value="FAD/NAD(P)-binding domain"/>
    <property type="match status" value="2"/>
</dbReference>
<dbReference type="InterPro" id="IPR036188">
    <property type="entry name" value="FAD/NAD-bd_sf"/>
</dbReference>
<dbReference type="InterPro" id="IPR050493">
    <property type="entry name" value="FAD-dep_Monooxygenase_BioMet"/>
</dbReference>
<accession>A0AAD5X053</accession>
<feature type="transmembrane region" description="Helical" evidence="5">
    <location>
        <begin position="12"/>
        <end position="32"/>
    </location>
</feature>
<protein>
    <recommendedName>
        <fullName evidence="8">FAD-binding domain-containing protein</fullName>
    </recommendedName>
</protein>
<dbReference type="GO" id="GO:0004497">
    <property type="term" value="F:monooxygenase activity"/>
    <property type="evidence" value="ECO:0007669"/>
    <property type="project" value="UniProtKB-KW"/>
</dbReference>
<dbReference type="SUPFAM" id="SSF51905">
    <property type="entry name" value="FAD/NAD(P)-binding domain"/>
    <property type="match status" value="1"/>
</dbReference>